<dbReference type="Gene3D" id="3.40.50.12370">
    <property type="match status" value="1"/>
</dbReference>
<dbReference type="EMBL" id="CP081077">
    <property type="protein sequence ID" value="UWQ56560.1"/>
    <property type="molecule type" value="Genomic_DNA"/>
</dbReference>
<reference evidence="3" key="1">
    <citation type="submission" date="2021-08" db="EMBL/GenBank/DDBJ databases">
        <authorList>
            <person name="Nwanade C."/>
            <person name="Wang M."/>
            <person name="Masoudi A."/>
            <person name="Yu Z."/>
            <person name="Liu J."/>
        </authorList>
    </citation>
    <scope>NUCLEOTIDE SEQUENCE</scope>
    <source>
        <strain evidence="3">S122</strain>
        <plasmid evidence="3">unnamed7</plasmid>
    </source>
</reference>
<keyword evidence="3" id="KW-0614">Plasmid</keyword>
<dbReference type="PRINTS" id="PR01438">
    <property type="entry name" value="UNVRSLSTRESS"/>
</dbReference>
<dbReference type="Proteomes" id="UP001058713">
    <property type="component" value="Plasmid unnamed7"/>
</dbReference>
<dbReference type="Pfam" id="PF00582">
    <property type="entry name" value="Usp"/>
    <property type="match status" value="1"/>
</dbReference>
<proteinExistence type="inferred from homology"/>
<protein>
    <submittedName>
        <fullName evidence="3">Universal stress protein</fullName>
    </submittedName>
</protein>
<dbReference type="CDD" id="cd00293">
    <property type="entry name" value="USP-like"/>
    <property type="match status" value="1"/>
</dbReference>
<dbReference type="KEGG" id="lcae:K3721_21730"/>
<evidence type="ECO:0000313" key="4">
    <source>
        <dbReference type="Proteomes" id="UP001058713"/>
    </source>
</evidence>
<name>A0A9Q9HQU4_LEICA</name>
<gene>
    <name evidence="3" type="ORF">K3721_21730</name>
</gene>
<evidence type="ECO:0000256" key="1">
    <source>
        <dbReference type="ARBA" id="ARBA00008791"/>
    </source>
</evidence>
<feature type="domain" description="UspA" evidence="2">
    <location>
        <begin position="226"/>
        <end position="279"/>
    </location>
</feature>
<evidence type="ECO:0000313" key="3">
    <source>
        <dbReference type="EMBL" id="UWQ56560.1"/>
    </source>
</evidence>
<dbReference type="AlphaFoldDB" id="A0A9Q9HQU4"/>
<comment type="similarity">
    <text evidence="1">Belongs to the universal stress protein A family.</text>
</comment>
<organism evidence="3 4">
    <name type="scientific">Leisingera caerulea</name>
    <name type="common">Phaeobacter caeruleus</name>
    <dbReference type="NCBI Taxonomy" id="506591"/>
    <lineage>
        <taxon>Bacteria</taxon>
        <taxon>Pseudomonadati</taxon>
        <taxon>Pseudomonadota</taxon>
        <taxon>Alphaproteobacteria</taxon>
        <taxon>Rhodobacterales</taxon>
        <taxon>Roseobacteraceae</taxon>
        <taxon>Leisingera</taxon>
    </lineage>
</organism>
<geneLocation type="plasmid" evidence="3 4">
    <name>unnamed7</name>
</geneLocation>
<dbReference type="InterPro" id="IPR006016">
    <property type="entry name" value="UspA"/>
</dbReference>
<dbReference type="SUPFAM" id="SSF52402">
    <property type="entry name" value="Adenine nucleotide alpha hydrolases-like"/>
    <property type="match status" value="1"/>
</dbReference>
<accession>A0A9Q9HQU4</accession>
<dbReference type="RefSeq" id="WP_259973186.1">
    <property type="nucleotide sequence ID" value="NZ_CP081077.1"/>
</dbReference>
<dbReference type="InterPro" id="IPR006015">
    <property type="entry name" value="Universal_stress_UspA"/>
</dbReference>
<evidence type="ECO:0000259" key="2">
    <source>
        <dbReference type="Pfam" id="PF00582"/>
    </source>
</evidence>
<sequence>MQRKTSLIVLSRDTSDAAVTAAAEAARKQDAYLACLLLETLPARPYFMSGATAFGSAAMPADWVDRFAESKSAIETRAAGINGLLAQSGCSGDVQYAVSAGAEIRLLCARRAMSCDIAGFAGGVREKDGVFREALHGLLFQSPVPVILNSAPFASYSRIFLAWNSSLAASRAAHAALPWMRRAQEVVIGCFDPDLTDERDGEDPGTDAAAWLSHHGCTVTVSQFLSGGHDVGRAIQDRAREAGADLVVMGAYGHSRLREAVFGGTTRTMIEQTDLPVLFAH</sequence>